<dbReference type="AlphaFoldDB" id="A0A504Y924"/>
<dbReference type="InterPro" id="IPR000210">
    <property type="entry name" value="BTB/POZ_dom"/>
</dbReference>
<keyword evidence="6" id="KW-0472">Membrane</keyword>
<feature type="compositionally biased region" description="Basic residues" evidence="9">
    <location>
        <begin position="22"/>
        <end position="42"/>
    </location>
</feature>
<dbReference type="InterPro" id="IPR011333">
    <property type="entry name" value="SKP1/BTB/POZ_sf"/>
</dbReference>
<keyword evidence="3" id="KW-0812">Transmembrane</keyword>
<dbReference type="OrthoDB" id="296522at2759"/>
<protein>
    <submittedName>
        <fullName evidence="11">Potassium voltage-gated channel subfamily B member 1</fullName>
    </submittedName>
</protein>
<dbReference type="GO" id="GO:0001508">
    <property type="term" value="P:action potential"/>
    <property type="evidence" value="ECO:0007669"/>
    <property type="project" value="TreeGrafter"/>
</dbReference>
<evidence type="ECO:0000313" key="12">
    <source>
        <dbReference type="Proteomes" id="UP000316759"/>
    </source>
</evidence>
<keyword evidence="7" id="KW-0407">Ion channel</keyword>
<keyword evidence="5" id="KW-0406">Ion transport</keyword>
<reference evidence="11 12" key="1">
    <citation type="submission" date="2019-04" db="EMBL/GenBank/DDBJ databases">
        <title>Annotation for the trematode Fasciola gigantica.</title>
        <authorList>
            <person name="Choi Y.-J."/>
        </authorList>
    </citation>
    <scope>NUCLEOTIDE SEQUENCE [LARGE SCALE GENOMIC DNA]</scope>
    <source>
        <strain evidence="11">Uganda_cow_1</strain>
    </source>
</reference>
<keyword evidence="8" id="KW-0175">Coiled coil</keyword>
<sequence length="327" mass="38348">MEFIPFELSGIKSAGDQTPHYSKQRHHHHPHQPNYHSGRKHSANNSSSQNTYQTETKSYTDIEAKQTKSCDDLHTATRLSRPLRRYRAARWFIQHIMGRTNASSKGHNRNDPNDLYGERRLMPEFAIPLTSEDIKRYRSRSRRVLLNVGGEHHEVLWETLARIPNSRLGRLSQSTNPLEIFCLCDEYVPEKNEFYFDRPSRSFSAVLGLYRTGHLHIVDDVCVIALKDDLTYWGVSEHLMDACCLHRYYQRKEQMEEEIRKTNEICTQQAQEEQFGRGKCANLRRKVWDLVEKPQTSMAARVSCLDYMSAREGVIHRHIDEEKYLKI</sequence>
<dbReference type="SUPFAM" id="SSF54695">
    <property type="entry name" value="POZ domain"/>
    <property type="match status" value="1"/>
</dbReference>
<feature type="region of interest" description="Disordered" evidence="9">
    <location>
        <begin position="1"/>
        <end position="56"/>
    </location>
</feature>
<dbReference type="GO" id="GO:0008076">
    <property type="term" value="C:voltage-gated potassium channel complex"/>
    <property type="evidence" value="ECO:0007669"/>
    <property type="project" value="InterPro"/>
</dbReference>
<gene>
    <name evidence="11" type="ORF">FGIG_10608</name>
</gene>
<dbReference type="EMBL" id="SUNJ01013636">
    <property type="protein sequence ID" value="TPP57116.1"/>
    <property type="molecule type" value="Genomic_DNA"/>
</dbReference>
<organism evidence="11 12">
    <name type="scientific">Fasciola gigantica</name>
    <name type="common">Giant liver fluke</name>
    <dbReference type="NCBI Taxonomy" id="46835"/>
    <lineage>
        <taxon>Eukaryota</taxon>
        <taxon>Metazoa</taxon>
        <taxon>Spiralia</taxon>
        <taxon>Lophotrochozoa</taxon>
        <taxon>Platyhelminthes</taxon>
        <taxon>Trematoda</taxon>
        <taxon>Digenea</taxon>
        <taxon>Plagiorchiida</taxon>
        <taxon>Echinostomata</taxon>
        <taxon>Echinostomatoidea</taxon>
        <taxon>Fasciolidae</taxon>
        <taxon>Fasciola</taxon>
    </lineage>
</organism>
<evidence type="ECO:0000256" key="1">
    <source>
        <dbReference type="ARBA" id="ARBA00004141"/>
    </source>
</evidence>
<keyword evidence="12" id="KW-1185">Reference proteome</keyword>
<dbReference type="InterPro" id="IPR003131">
    <property type="entry name" value="T1-type_BTB"/>
</dbReference>
<evidence type="ECO:0000259" key="10">
    <source>
        <dbReference type="SMART" id="SM00225"/>
    </source>
</evidence>
<dbReference type="GO" id="GO:0051260">
    <property type="term" value="P:protein homooligomerization"/>
    <property type="evidence" value="ECO:0007669"/>
    <property type="project" value="InterPro"/>
</dbReference>
<evidence type="ECO:0000256" key="8">
    <source>
        <dbReference type="SAM" id="Coils"/>
    </source>
</evidence>
<evidence type="ECO:0000256" key="4">
    <source>
        <dbReference type="ARBA" id="ARBA00022989"/>
    </source>
</evidence>
<dbReference type="PANTHER" id="PTHR11537:SF254">
    <property type="entry name" value="POTASSIUM VOLTAGE-GATED CHANNEL PROTEIN SHAB"/>
    <property type="match status" value="1"/>
</dbReference>
<feature type="compositionally biased region" description="Polar residues" evidence="9">
    <location>
        <begin position="43"/>
        <end position="56"/>
    </location>
</feature>
<comment type="caution">
    <text evidence="11">The sequence shown here is derived from an EMBL/GenBank/DDBJ whole genome shotgun (WGS) entry which is preliminary data.</text>
</comment>
<proteinExistence type="predicted"/>
<evidence type="ECO:0000256" key="6">
    <source>
        <dbReference type="ARBA" id="ARBA00023136"/>
    </source>
</evidence>
<dbReference type="InterPro" id="IPR028325">
    <property type="entry name" value="VG_K_chnl"/>
</dbReference>
<dbReference type="Proteomes" id="UP000316759">
    <property type="component" value="Unassembled WGS sequence"/>
</dbReference>
<evidence type="ECO:0000256" key="7">
    <source>
        <dbReference type="ARBA" id="ARBA00023303"/>
    </source>
</evidence>
<accession>A0A504Y924</accession>
<evidence type="ECO:0000256" key="2">
    <source>
        <dbReference type="ARBA" id="ARBA00022448"/>
    </source>
</evidence>
<dbReference type="GO" id="GO:0005251">
    <property type="term" value="F:delayed rectifier potassium channel activity"/>
    <property type="evidence" value="ECO:0007669"/>
    <property type="project" value="TreeGrafter"/>
</dbReference>
<evidence type="ECO:0000256" key="9">
    <source>
        <dbReference type="SAM" id="MobiDB-lite"/>
    </source>
</evidence>
<dbReference type="SMART" id="SM00225">
    <property type="entry name" value="BTB"/>
    <property type="match status" value="1"/>
</dbReference>
<evidence type="ECO:0000313" key="11">
    <source>
        <dbReference type="EMBL" id="TPP57116.1"/>
    </source>
</evidence>
<dbReference type="PANTHER" id="PTHR11537">
    <property type="entry name" value="VOLTAGE-GATED POTASSIUM CHANNEL"/>
    <property type="match status" value="1"/>
</dbReference>
<dbReference type="STRING" id="46835.A0A504Y924"/>
<keyword evidence="2" id="KW-0813">Transport</keyword>
<comment type="subcellular location">
    <subcellularLocation>
        <location evidence="1">Membrane</location>
        <topology evidence="1">Multi-pass membrane protein</topology>
    </subcellularLocation>
</comment>
<evidence type="ECO:0000256" key="3">
    <source>
        <dbReference type="ARBA" id="ARBA00022692"/>
    </source>
</evidence>
<dbReference type="InterPro" id="IPR003971">
    <property type="entry name" value="K_chnl_volt-dep_Kv5/Kv9"/>
</dbReference>
<dbReference type="Pfam" id="PF02214">
    <property type="entry name" value="BTB_2"/>
    <property type="match status" value="1"/>
</dbReference>
<keyword evidence="4" id="KW-1133">Transmembrane helix</keyword>
<name>A0A504Y924_FASGI</name>
<dbReference type="Gene3D" id="3.30.710.10">
    <property type="entry name" value="Potassium Channel Kv1.1, Chain A"/>
    <property type="match status" value="1"/>
</dbReference>
<feature type="coiled-coil region" evidence="8">
    <location>
        <begin position="245"/>
        <end position="272"/>
    </location>
</feature>
<dbReference type="PRINTS" id="PR01494">
    <property type="entry name" value="KV9CHANNEL"/>
</dbReference>
<evidence type="ECO:0000256" key="5">
    <source>
        <dbReference type="ARBA" id="ARBA00023065"/>
    </source>
</evidence>
<feature type="domain" description="BTB" evidence="10">
    <location>
        <begin position="142"/>
        <end position="251"/>
    </location>
</feature>